<evidence type="ECO:0000256" key="2">
    <source>
        <dbReference type="ARBA" id="ARBA00008554"/>
    </source>
</evidence>
<reference evidence="11 12" key="1">
    <citation type="submission" date="2015-08" db="EMBL/GenBank/DDBJ databases">
        <title>Emmonsia species relationships and genome sequence.</title>
        <authorList>
            <person name="Cuomo C.A."/>
            <person name="Schwartz I.S."/>
            <person name="Kenyon C."/>
            <person name="De Hoog G.S."/>
            <person name="Govender N.P."/>
            <person name="Botha A."/>
            <person name="Moreno L."/>
            <person name="De Vries M."/>
            <person name="Munoz J.F."/>
            <person name="Stielow J.B."/>
        </authorList>
    </citation>
    <scope>NUCLEOTIDE SEQUENCE [LARGE SCALE GENOMIC DNA]</scope>
    <source>
        <strain evidence="11 12">EI222</strain>
    </source>
</reference>
<dbReference type="AlphaFoldDB" id="A0A1J9QJ96"/>
<evidence type="ECO:0000256" key="6">
    <source>
        <dbReference type="ARBA" id="ARBA00022982"/>
    </source>
</evidence>
<dbReference type="PANTHER" id="PTHR12022">
    <property type="entry name" value="UBIQUINOL-CYTOCHROME C REDUCTASE COMPLEX 14 KD PROTEIN"/>
    <property type="match status" value="1"/>
</dbReference>
<keyword evidence="6" id="KW-0249">Electron transport</keyword>
<dbReference type="VEuPathDB" id="FungiDB:ACJ73_08391"/>
<feature type="region of interest" description="Disordered" evidence="10">
    <location>
        <begin position="19"/>
        <end position="78"/>
    </location>
</feature>
<keyword evidence="4" id="KW-0679">Respiratory chain</keyword>
<evidence type="ECO:0000256" key="7">
    <source>
        <dbReference type="ARBA" id="ARBA00023128"/>
    </source>
</evidence>
<dbReference type="SUPFAM" id="SSF81524">
    <property type="entry name" value="14 kDa protein of cytochrome bc1 complex (Ubiquinol-cytochrome c reductase)"/>
    <property type="match status" value="1"/>
</dbReference>
<dbReference type="FunFam" id="1.10.1090.10:FF:000001">
    <property type="entry name" value="Cytochrome b-c1 complex subunit 7"/>
    <property type="match status" value="1"/>
</dbReference>
<dbReference type="InterPro" id="IPR003197">
    <property type="entry name" value="QCR7"/>
</dbReference>
<keyword evidence="3" id="KW-0813">Transport</keyword>
<dbReference type="GO" id="GO:0005743">
    <property type="term" value="C:mitochondrial inner membrane"/>
    <property type="evidence" value="ECO:0007669"/>
    <property type="project" value="UniProtKB-SubCell"/>
</dbReference>
<evidence type="ECO:0000256" key="8">
    <source>
        <dbReference type="ARBA" id="ARBA00023136"/>
    </source>
</evidence>
<dbReference type="OrthoDB" id="425749at2759"/>
<sequence>MSPPAPVVAAVVDILARSRKRAPVTGPPSAAKRGQFRRDSPSAARFPQPAARLLSRAGTSSSSQSHPTVTCPRRPLRCPDTDNTLVDCPYLLCTMSAPSLLKQINARPWLKRMMMPLANWHANASGYRQLGLRADDLIPEENDTVQLALRRLPPKEAYDRVFRIRRAFQLSIEHQLLPVEEQTKPEEDVEYLSPIIREIERDNKERADLDNLIIKR</sequence>
<keyword evidence="5" id="KW-0999">Mitochondrion inner membrane</keyword>
<feature type="compositionally biased region" description="Polar residues" evidence="10">
    <location>
        <begin position="57"/>
        <end position="68"/>
    </location>
</feature>
<evidence type="ECO:0000256" key="1">
    <source>
        <dbReference type="ARBA" id="ARBA00004443"/>
    </source>
</evidence>
<evidence type="ECO:0000256" key="3">
    <source>
        <dbReference type="ARBA" id="ARBA00022448"/>
    </source>
</evidence>
<evidence type="ECO:0000256" key="4">
    <source>
        <dbReference type="ARBA" id="ARBA00022660"/>
    </source>
</evidence>
<gene>
    <name evidence="11" type="ORF">ACJ73_08391</name>
</gene>
<dbReference type="Gene3D" id="1.10.1090.10">
    <property type="entry name" value="Cytochrome b-c1 complex subunit 7"/>
    <property type="match status" value="1"/>
</dbReference>
<dbReference type="PANTHER" id="PTHR12022:SF0">
    <property type="entry name" value="CYTOCHROME B-C1 COMPLEX SUBUNIT 7"/>
    <property type="match status" value="1"/>
</dbReference>
<organism evidence="11 12">
    <name type="scientific">Blastomyces percursus</name>
    <dbReference type="NCBI Taxonomy" id="1658174"/>
    <lineage>
        <taxon>Eukaryota</taxon>
        <taxon>Fungi</taxon>
        <taxon>Dikarya</taxon>
        <taxon>Ascomycota</taxon>
        <taxon>Pezizomycotina</taxon>
        <taxon>Eurotiomycetes</taxon>
        <taxon>Eurotiomycetidae</taxon>
        <taxon>Onygenales</taxon>
        <taxon>Ajellomycetaceae</taxon>
        <taxon>Blastomyces</taxon>
    </lineage>
</organism>
<proteinExistence type="inferred from homology"/>
<keyword evidence="12" id="KW-1185">Reference proteome</keyword>
<evidence type="ECO:0000256" key="9">
    <source>
        <dbReference type="ARBA" id="ARBA00031684"/>
    </source>
</evidence>
<evidence type="ECO:0000256" key="5">
    <source>
        <dbReference type="ARBA" id="ARBA00022792"/>
    </source>
</evidence>
<dbReference type="GO" id="GO:0045275">
    <property type="term" value="C:respiratory chain complex III"/>
    <property type="evidence" value="ECO:0007669"/>
    <property type="project" value="InterPro"/>
</dbReference>
<comment type="caution">
    <text evidence="11">The sequence shown here is derived from an EMBL/GenBank/DDBJ whole genome shotgun (WGS) entry which is preliminary data.</text>
</comment>
<dbReference type="STRING" id="1658174.A0A1J9QJ96"/>
<dbReference type="InterPro" id="IPR036544">
    <property type="entry name" value="QCR7_sf"/>
</dbReference>
<dbReference type="EMBL" id="LGTZ01001964">
    <property type="protein sequence ID" value="OJD20275.1"/>
    <property type="molecule type" value="Genomic_DNA"/>
</dbReference>
<keyword evidence="7" id="KW-0496">Mitochondrion</keyword>
<evidence type="ECO:0000313" key="11">
    <source>
        <dbReference type="EMBL" id="OJD20275.1"/>
    </source>
</evidence>
<keyword evidence="8" id="KW-0472">Membrane</keyword>
<evidence type="ECO:0000313" key="12">
    <source>
        <dbReference type="Proteomes" id="UP000242791"/>
    </source>
</evidence>
<dbReference type="Pfam" id="PF02271">
    <property type="entry name" value="UCR_14kD"/>
    <property type="match status" value="1"/>
</dbReference>
<comment type="similarity">
    <text evidence="2">Belongs to the UQCRB/QCR7 family.</text>
</comment>
<comment type="subcellular location">
    <subcellularLocation>
        <location evidence="1">Mitochondrion inner membrane</location>
        <topology evidence="1">Peripheral membrane protein</topology>
        <orientation evidence="1">Matrix side</orientation>
    </subcellularLocation>
</comment>
<dbReference type="GO" id="GO:0006122">
    <property type="term" value="P:mitochondrial electron transport, ubiquinol to cytochrome c"/>
    <property type="evidence" value="ECO:0007669"/>
    <property type="project" value="InterPro"/>
</dbReference>
<name>A0A1J9QJ96_9EURO</name>
<protein>
    <recommendedName>
        <fullName evidence="9">Complex III subunit 7</fullName>
    </recommendedName>
</protein>
<accession>A0A1J9QJ96</accession>
<evidence type="ECO:0000256" key="10">
    <source>
        <dbReference type="SAM" id="MobiDB-lite"/>
    </source>
</evidence>
<dbReference type="Proteomes" id="UP000242791">
    <property type="component" value="Unassembled WGS sequence"/>
</dbReference>